<reference evidence="1" key="1">
    <citation type="submission" date="2021-03" db="EMBL/GenBank/DDBJ databases">
        <title>Draft genome sequence of rust myrtle Austropuccinia psidii MF-1, a brazilian biotype.</title>
        <authorList>
            <person name="Quecine M.C."/>
            <person name="Pachon D.M.R."/>
            <person name="Bonatelli M.L."/>
            <person name="Correr F.H."/>
            <person name="Franceschini L.M."/>
            <person name="Leite T.F."/>
            <person name="Margarido G.R.A."/>
            <person name="Almeida C.A."/>
            <person name="Ferrarezi J.A."/>
            <person name="Labate C.A."/>
        </authorList>
    </citation>
    <scope>NUCLEOTIDE SEQUENCE</scope>
    <source>
        <strain evidence="1">MF-1</strain>
    </source>
</reference>
<keyword evidence="2" id="KW-1185">Reference proteome</keyword>
<dbReference type="EMBL" id="AVOT02012601">
    <property type="protein sequence ID" value="MBW0494479.1"/>
    <property type="molecule type" value="Genomic_DNA"/>
</dbReference>
<protein>
    <submittedName>
        <fullName evidence="1">Uncharacterized protein</fullName>
    </submittedName>
</protein>
<dbReference type="AlphaFoldDB" id="A0A9Q3D0F2"/>
<dbReference type="Gene3D" id="2.40.70.10">
    <property type="entry name" value="Acid Proteases"/>
    <property type="match status" value="1"/>
</dbReference>
<organism evidence="1 2">
    <name type="scientific">Austropuccinia psidii MF-1</name>
    <dbReference type="NCBI Taxonomy" id="1389203"/>
    <lineage>
        <taxon>Eukaryota</taxon>
        <taxon>Fungi</taxon>
        <taxon>Dikarya</taxon>
        <taxon>Basidiomycota</taxon>
        <taxon>Pucciniomycotina</taxon>
        <taxon>Pucciniomycetes</taxon>
        <taxon>Pucciniales</taxon>
        <taxon>Sphaerophragmiaceae</taxon>
        <taxon>Austropuccinia</taxon>
    </lineage>
</organism>
<dbReference type="OrthoDB" id="2684341at2759"/>
<proteinExistence type="predicted"/>
<evidence type="ECO:0000313" key="1">
    <source>
        <dbReference type="EMBL" id="MBW0494479.1"/>
    </source>
</evidence>
<name>A0A9Q3D0F2_9BASI</name>
<evidence type="ECO:0000313" key="2">
    <source>
        <dbReference type="Proteomes" id="UP000765509"/>
    </source>
</evidence>
<dbReference type="Proteomes" id="UP000765509">
    <property type="component" value="Unassembled WGS sequence"/>
</dbReference>
<sequence>MIELPSSPSFEWELLVIDTPKGEDLILGFDFINHFNLSIDWRQGLITFNADHKEYYDPSKLFSNNFSSSKSCVALVGNSRTPSFQSPVHLPSLNSHTSLISSRDEAFKDIKDYGEDNSISSLHFFFGNMDLPPASYHDSLEEFWD</sequence>
<accession>A0A9Q3D0F2</accession>
<gene>
    <name evidence="1" type="ORF">O181_034194</name>
</gene>
<dbReference type="InterPro" id="IPR021109">
    <property type="entry name" value="Peptidase_aspartic_dom_sf"/>
</dbReference>
<comment type="caution">
    <text evidence="1">The sequence shown here is derived from an EMBL/GenBank/DDBJ whole genome shotgun (WGS) entry which is preliminary data.</text>
</comment>